<keyword evidence="1" id="KW-0812">Transmembrane</keyword>
<feature type="transmembrane region" description="Helical" evidence="1">
    <location>
        <begin position="157"/>
        <end position="182"/>
    </location>
</feature>
<name>A0A3P7BXW7_NIPBR</name>
<evidence type="ECO:0000313" key="2">
    <source>
        <dbReference type="EMBL" id="VDL66437.1"/>
    </source>
</evidence>
<protein>
    <submittedName>
        <fullName evidence="2">Uncharacterized protein</fullName>
    </submittedName>
</protein>
<feature type="transmembrane region" description="Helical" evidence="1">
    <location>
        <begin position="81"/>
        <end position="106"/>
    </location>
</feature>
<gene>
    <name evidence="2" type="ORF">NBR_LOCUS2848</name>
</gene>
<keyword evidence="1" id="KW-0472">Membrane</keyword>
<keyword evidence="3" id="KW-1185">Reference proteome</keyword>
<reference evidence="2 3" key="1">
    <citation type="submission" date="2018-11" db="EMBL/GenBank/DDBJ databases">
        <authorList>
            <consortium name="Pathogen Informatics"/>
        </authorList>
    </citation>
    <scope>NUCLEOTIDE SEQUENCE [LARGE SCALE GENOMIC DNA]</scope>
</reference>
<dbReference type="EMBL" id="UYSL01003665">
    <property type="protein sequence ID" value="VDL66437.1"/>
    <property type="molecule type" value="Genomic_DNA"/>
</dbReference>
<dbReference type="AlphaFoldDB" id="A0A3P7BXW7"/>
<evidence type="ECO:0000313" key="3">
    <source>
        <dbReference type="Proteomes" id="UP000271162"/>
    </source>
</evidence>
<accession>A0A3P7BXW7</accession>
<dbReference type="Proteomes" id="UP000271162">
    <property type="component" value="Unassembled WGS sequence"/>
</dbReference>
<keyword evidence="1" id="KW-1133">Transmembrane helix</keyword>
<proteinExistence type="predicted"/>
<sequence>MITIFWYIINNFWFTRKFSHKDFFDESHVHFVDRRKFLLDHNFLPLDYTGILDSFQTLVTLRIGQGGLFYLGSQNKFTNNLFVDVIAVVIYMFVALVLFATAHTLFQVTGGPYLFNYDALSYDIYRQSVISESIYSQFLSYWTTAANLAVYGPFEPFLHLLLSCSFLLLALVNNVSNFSVVFF</sequence>
<organism evidence="2 3">
    <name type="scientific">Nippostrongylus brasiliensis</name>
    <name type="common">Rat hookworm</name>
    <dbReference type="NCBI Taxonomy" id="27835"/>
    <lineage>
        <taxon>Eukaryota</taxon>
        <taxon>Metazoa</taxon>
        <taxon>Ecdysozoa</taxon>
        <taxon>Nematoda</taxon>
        <taxon>Chromadorea</taxon>
        <taxon>Rhabditida</taxon>
        <taxon>Rhabditina</taxon>
        <taxon>Rhabditomorpha</taxon>
        <taxon>Strongyloidea</taxon>
        <taxon>Heligmosomidae</taxon>
        <taxon>Nippostrongylus</taxon>
    </lineage>
</organism>
<evidence type="ECO:0000256" key="1">
    <source>
        <dbReference type="SAM" id="Phobius"/>
    </source>
</evidence>